<gene>
    <name evidence="2" type="ORF">OK344_03025</name>
</gene>
<evidence type="ECO:0008006" key="4">
    <source>
        <dbReference type="Google" id="ProtNLM"/>
    </source>
</evidence>
<dbReference type="RefSeq" id="WP_265143389.1">
    <property type="nucleotide sequence ID" value="NZ_JAPCHZ010000001.1"/>
</dbReference>
<feature type="region of interest" description="Disordered" evidence="1">
    <location>
        <begin position="1"/>
        <end position="25"/>
    </location>
</feature>
<feature type="compositionally biased region" description="Basic residues" evidence="1">
    <location>
        <begin position="1"/>
        <end position="22"/>
    </location>
</feature>
<keyword evidence="3" id="KW-1185">Reference proteome</keyword>
<evidence type="ECO:0000313" key="3">
    <source>
        <dbReference type="Proteomes" id="UP001209107"/>
    </source>
</evidence>
<dbReference type="EMBL" id="JAPCHZ010000001">
    <property type="protein sequence ID" value="MCW4451175.1"/>
    <property type="molecule type" value="Genomic_DNA"/>
</dbReference>
<organism evidence="2 3">
    <name type="scientific">Kaistella yananensis</name>
    <dbReference type="NCBI Taxonomy" id="2989820"/>
    <lineage>
        <taxon>Bacteria</taxon>
        <taxon>Pseudomonadati</taxon>
        <taxon>Bacteroidota</taxon>
        <taxon>Flavobacteriia</taxon>
        <taxon>Flavobacteriales</taxon>
        <taxon>Weeksellaceae</taxon>
        <taxon>Chryseobacterium group</taxon>
        <taxon>Kaistella</taxon>
    </lineage>
</organism>
<accession>A0ABT3JL41</accession>
<name>A0ABT3JL41_9FLAO</name>
<protein>
    <recommendedName>
        <fullName evidence="4">TerB N-terminal domain-containing protein</fullName>
    </recommendedName>
</protein>
<reference evidence="2 3" key="1">
    <citation type="submission" date="2022-10" db="EMBL/GenBank/DDBJ databases">
        <title>Kaistella sp. BT-6-1-3.</title>
        <authorList>
            <person name="Ai J."/>
            <person name="Deng Z."/>
        </authorList>
    </citation>
    <scope>NUCLEOTIDE SEQUENCE [LARGE SCALE GENOMIC DNA]</scope>
    <source>
        <strain evidence="2 3">BT6-1-3</strain>
    </source>
</reference>
<proteinExistence type="predicted"/>
<comment type="caution">
    <text evidence="2">The sequence shown here is derived from an EMBL/GenBank/DDBJ whole genome shotgun (WGS) entry which is preliminary data.</text>
</comment>
<dbReference type="Proteomes" id="UP001209107">
    <property type="component" value="Unassembled WGS sequence"/>
</dbReference>
<sequence length="386" mass="46147">MNYATTKHHFGNHKTSRRKKTKATAPTTNRIFGMDETPERWFGNKERQTEISSHQPTANGFLKATFLPKLRERKTEKLSTIETKIMERDFYNSLSQLAEHYQIQTKPTKHFDYPYNIALALDDLEYQLKNKIGDWEEVRLIKAEEKIYLTTKERYDTGSMLYYIPIVALYRLSKNPKRKQATELLKSVYSYLYHVAEIPYYRDQNSYLYWMYEMITDWIVSDDENEDTANYLYELKQAEIIGELMAQKIFSHQNLSRFKERLNAFKSKDKFDNDCFLLASKLYELYQNYPNENIYRNAQIQRNFDDDERYSSLSMDKYISFCAEDKGCLFQTLFENVNMEFQEYASTEEPTIIKKFDGSDLTDINLDYEKRIFRLIEELIDLLNNS</sequence>
<evidence type="ECO:0000256" key="1">
    <source>
        <dbReference type="SAM" id="MobiDB-lite"/>
    </source>
</evidence>
<evidence type="ECO:0000313" key="2">
    <source>
        <dbReference type="EMBL" id="MCW4451175.1"/>
    </source>
</evidence>